<name>A0A6P1C681_RHITR</name>
<dbReference type="GO" id="GO:0015807">
    <property type="term" value="P:L-amino acid transport"/>
    <property type="evidence" value="ECO:0007669"/>
    <property type="project" value="TreeGrafter"/>
</dbReference>
<evidence type="ECO:0000313" key="10">
    <source>
        <dbReference type="Proteomes" id="UP000526625"/>
    </source>
</evidence>
<dbReference type="GO" id="GO:0005524">
    <property type="term" value="F:ATP binding"/>
    <property type="evidence" value="ECO:0007669"/>
    <property type="project" value="UniProtKB-KW"/>
</dbReference>
<protein>
    <submittedName>
        <fullName evidence="8">ABC transporter ATP-binding protein</fullName>
    </submittedName>
    <submittedName>
        <fullName evidence="7">Branched-chain amino acid transport system ATP-binding protein</fullName>
    </submittedName>
</protein>
<keyword evidence="3" id="KW-0547">Nucleotide-binding</keyword>
<dbReference type="SUPFAM" id="SSF52540">
    <property type="entry name" value="P-loop containing nucleoside triphosphate hydrolases"/>
    <property type="match status" value="1"/>
</dbReference>
<feature type="domain" description="ABC transporter" evidence="6">
    <location>
        <begin position="4"/>
        <end position="233"/>
    </location>
</feature>
<dbReference type="GO" id="GO:0015658">
    <property type="term" value="F:branched-chain amino acid transmembrane transporter activity"/>
    <property type="evidence" value="ECO:0007669"/>
    <property type="project" value="TreeGrafter"/>
</dbReference>
<keyword evidence="4 8" id="KW-0067">ATP-binding</keyword>
<dbReference type="PANTHER" id="PTHR43820:SF4">
    <property type="entry name" value="HIGH-AFFINITY BRANCHED-CHAIN AMINO ACID TRANSPORT ATP-BINDING PROTEIN LIVF"/>
    <property type="match status" value="1"/>
</dbReference>
<dbReference type="SMART" id="SM00382">
    <property type="entry name" value="AAA"/>
    <property type="match status" value="1"/>
</dbReference>
<evidence type="ECO:0000256" key="5">
    <source>
        <dbReference type="ARBA" id="ARBA00022970"/>
    </source>
</evidence>
<evidence type="ECO:0000256" key="3">
    <source>
        <dbReference type="ARBA" id="ARBA00022741"/>
    </source>
</evidence>
<dbReference type="EMBL" id="JACHBF010000003">
    <property type="protein sequence ID" value="MBB6490747.1"/>
    <property type="molecule type" value="Genomic_DNA"/>
</dbReference>
<dbReference type="InterPro" id="IPR027417">
    <property type="entry name" value="P-loop_NTPase"/>
</dbReference>
<dbReference type="CDD" id="cd03224">
    <property type="entry name" value="ABC_TM1139_LivF_branched"/>
    <property type="match status" value="1"/>
</dbReference>
<dbReference type="AlphaFoldDB" id="A0A6P1C681"/>
<dbReference type="Proteomes" id="UP000526625">
    <property type="component" value="Unassembled WGS sequence"/>
</dbReference>
<evidence type="ECO:0000313" key="9">
    <source>
        <dbReference type="Proteomes" id="UP000471190"/>
    </source>
</evidence>
<evidence type="ECO:0000256" key="1">
    <source>
        <dbReference type="ARBA" id="ARBA00005417"/>
    </source>
</evidence>
<evidence type="ECO:0000313" key="8">
    <source>
        <dbReference type="EMBL" id="NEV12227.1"/>
    </source>
</evidence>
<dbReference type="InterPro" id="IPR003593">
    <property type="entry name" value="AAA+_ATPase"/>
</dbReference>
<keyword evidence="5" id="KW-0029">Amino-acid transport</keyword>
<dbReference type="InterPro" id="IPR003439">
    <property type="entry name" value="ABC_transporter-like_ATP-bd"/>
</dbReference>
<reference evidence="7 10" key="2">
    <citation type="submission" date="2020-08" db="EMBL/GenBank/DDBJ databases">
        <title>Genomic Encyclopedia of Type Strains, Phase IV (KMG-V): Genome sequencing to study the core and pangenomes of soil and plant-associated prokaryotes.</title>
        <authorList>
            <person name="Whitman W."/>
        </authorList>
    </citation>
    <scope>NUCLEOTIDE SEQUENCE [LARGE SCALE GENOMIC DNA]</scope>
    <source>
        <strain evidence="7 10">SEMIA 4059</strain>
    </source>
</reference>
<organism evidence="8 9">
    <name type="scientific">Rhizobium tropici</name>
    <dbReference type="NCBI Taxonomy" id="398"/>
    <lineage>
        <taxon>Bacteria</taxon>
        <taxon>Pseudomonadati</taxon>
        <taxon>Pseudomonadota</taxon>
        <taxon>Alphaproteobacteria</taxon>
        <taxon>Hyphomicrobiales</taxon>
        <taxon>Rhizobiaceae</taxon>
        <taxon>Rhizobium/Agrobacterium group</taxon>
        <taxon>Rhizobium</taxon>
    </lineage>
</organism>
<evidence type="ECO:0000259" key="6">
    <source>
        <dbReference type="PROSITE" id="PS50893"/>
    </source>
</evidence>
<dbReference type="InterPro" id="IPR052156">
    <property type="entry name" value="BCAA_Transport_ATP-bd_LivF"/>
</dbReference>
<comment type="similarity">
    <text evidence="1">Belongs to the ABC transporter superfamily.</text>
</comment>
<evidence type="ECO:0000313" key="7">
    <source>
        <dbReference type="EMBL" id="MBB6490747.1"/>
    </source>
</evidence>
<evidence type="ECO:0000256" key="4">
    <source>
        <dbReference type="ARBA" id="ARBA00022840"/>
    </source>
</evidence>
<reference evidence="8 9" key="1">
    <citation type="submission" date="2020-02" db="EMBL/GenBank/DDBJ databases">
        <title>Draft genome sequence of Rhizobium tropici.</title>
        <authorList>
            <person name="Khayi S."/>
            <person name="Jemo M."/>
        </authorList>
    </citation>
    <scope>NUCLEOTIDE SEQUENCE [LARGE SCALE GENOMIC DNA]</scope>
    <source>
        <strain evidence="8 9">A12</strain>
    </source>
</reference>
<dbReference type="Pfam" id="PF00005">
    <property type="entry name" value="ABC_tran"/>
    <property type="match status" value="1"/>
</dbReference>
<dbReference type="RefSeq" id="WP_015342633.1">
    <property type="nucleotide sequence ID" value="NZ_JAADZA010000014.1"/>
</dbReference>
<dbReference type="Gene3D" id="3.40.50.300">
    <property type="entry name" value="P-loop containing nucleotide triphosphate hydrolases"/>
    <property type="match status" value="1"/>
</dbReference>
<dbReference type="PANTHER" id="PTHR43820">
    <property type="entry name" value="HIGH-AFFINITY BRANCHED-CHAIN AMINO ACID TRANSPORT ATP-BINDING PROTEIN LIVF"/>
    <property type="match status" value="1"/>
</dbReference>
<keyword evidence="2" id="KW-0813">Transport</keyword>
<sequence>MKLLEVENLEAFHGDLRALHGLSLSLDAGECVAVVGANGAGKTTLLRSIAGLVGRVEGRVTYDGKEITRRKVEDIARSGVALVPEGRALFPSLDVEENLKIGAFSGRPGHWNLESIFELFPLLEERRSQRPNTLSGGQQGLVAIGRALMSNPRVLLCDEISLGLAPVAVEAIYRSFEAISRYGTSIVLVEQDVHRARSFASRLYCLLEGRMTLHGNSADLTDEQLARAYFGLGEMMH</sequence>
<dbReference type="Proteomes" id="UP000471190">
    <property type="component" value="Unassembled WGS sequence"/>
</dbReference>
<dbReference type="EMBL" id="JAADZA010000014">
    <property type="protein sequence ID" value="NEV12227.1"/>
    <property type="molecule type" value="Genomic_DNA"/>
</dbReference>
<accession>A0A6P1C681</accession>
<keyword evidence="10" id="KW-1185">Reference proteome</keyword>
<evidence type="ECO:0000256" key="2">
    <source>
        <dbReference type="ARBA" id="ARBA00022448"/>
    </source>
</evidence>
<comment type="caution">
    <text evidence="8">The sequence shown here is derived from an EMBL/GenBank/DDBJ whole genome shotgun (WGS) entry which is preliminary data.</text>
</comment>
<dbReference type="GO" id="GO:0016887">
    <property type="term" value="F:ATP hydrolysis activity"/>
    <property type="evidence" value="ECO:0007669"/>
    <property type="project" value="InterPro"/>
</dbReference>
<proteinExistence type="inferred from homology"/>
<dbReference type="PROSITE" id="PS50893">
    <property type="entry name" value="ABC_TRANSPORTER_2"/>
    <property type="match status" value="1"/>
</dbReference>
<gene>
    <name evidence="7" type="ORF">GGD45_001144</name>
    <name evidence="8" type="ORF">GXW80_14630</name>
</gene>